<dbReference type="InterPro" id="IPR052370">
    <property type="entry name" value="Meta-cleavage_hydrolase"/>
</dbReference>
<organism evidence="1 2">
    <name type="scientific">Ensete ventricosum</name>
    <name type="common">Abyssinian banana</name>
    <name type="synonym">Musa ensete</name>
    <dbReference type="NCBI Taxonomy" id="4639"/>
    <lineage>
        <taxon>Eukaryota</taxon>
        <taxon>Viridiplantae</taxon>
        <taxon>Streptophyta</taxon>
        <taxon>Embryophyta</taxon>
        <taxon>Tracheophyta</taxon>
        <taxon>Spermatophyta</taxon>
        <taxon>Magnoliopsida</taxon>
        <taxon>Liliopsida</taxon>
        <taxon>Zingiberales</taxon>
        <taxon>Musaceae</taxon>
        <taxon>Ensete</taxon>
    </lineage>
</organism>
<proteinExistence type="predicted"/>
<dbReference type="PANTHER" id="PTHR43139">
    <property type="entry name" value="SI:DKEY-122A22.2"/>
    <property type="match status" value="1"/>
</dbReference>
<reference evidence="1 2" key="1">
    <citation type="submission" date="2022-12" db="EMBL/GenBank/DDBJ databases">
        <title>Chromosome-scale assembly of the Ensete ventricosum genome.</title>
        <authorList>
            <person name="Dussert Y."/>
            <person name="Stocks J."/>
            <person name="Wendawek A."/>
            <person name="Woldeyes F."/>
            <person name="Nichols R.A."/>
            <person name="Borrell J.S."/>
        </authorList>
    </citation>
    <scope>NUCLEOTIDE SEQUENCE [LARGE SCALE GENOMIC DNA]</scope>
    <source>
        <strain evidence="2">cv. Maze</strain>
        <tissue evidence="1">Seeds</tissue>
    </source>
</reference>
<dbReference type="PANTHER" id="PTHR43139:SF61">
    <property type="entry name" value="ALPHA_BETA-HYDROLASES SUPERFAMILY PROTEIN"/>
    <property type="match status" value="1"/>
</dbReference>
<evidence type="ECO:0000313" key="1">
    <source>
        <dbReference type="EMBL" id="KAJ8485856.1"/>
    </source>
</evidence>
<dbReference type="Gene3D" id="3.40.50.1820">
    <property type="entry name" value="alpha/beta hydrolase"/>
    <property type="match status" value="1"/>
</dbReference>
<comment type="caution">
    <text evidence="1">The sequence shown here is derived from an EMBL/GenBank/DDBJ whole genome shotgun (WGS) entry which is preliminary data.</text>
</comment>
<evidence type="ECO:0008006" key="3">
    <source>
        <dbReference type="Google" id="ProtNLM"/>
    </source>
</evidence>
<dbReference type="AlphaFoldDB" id="A0AAV8PIW1"/>
<accession>A0AAV8PIW1</accession>
<dbReference type="SUPFAM" id="SSF53474">
    <property type="entry name" value="alpha/beta-Hydrolases"/>
    <property type="match status" value="1"/>
</dbReference>
<name>A0AAV8PIW1_ENSVE</name>
<evidence type="ECO:0000313" key="2">
    <source>
        <dbReference type="Proteomes" id="UP001222027"/>
    </source>
</evidence>
<dbReference type="Proteomes" id="UP001222027">
    <property type="component" value="Unassembled WGS sequence"/>
</dbReference>
<protein>
    <recommendedName>
        <fullName evidence="3">AB hydrolase-1 domain-containing protein</fullName>
    </recommendedName>
</protein>
<dbReference type="EMBL" id="JAQQAF010000005">
    <property type="protein sequence ID" value="KAJ8485856.1"/>
    <property type="molecule type" value="Genomic_DNA"/>
</dbReference>
<gene>
    <name evidence="1" type="ORF">OPV22_018341</name>
</gene>
<keyword evidence="2" id="KW-1185">Reference proteome</keyword>
<dbReference type="InterPro" id="IPR029058">
    <property type="entry name" value="AB_hydrolase_fold"/>
</dbReference>
<sequence>MMNWVEVQKTLLHWLARRAGLQQQTVELESITIIYQGETTDPPECSPDFHADGLPRRATVHRHGVPLRRRGVVQTSGEVARPGQLPGRVGLHVRHDRFSQQYNSQAARRLILAEFLLPVSVKGVEALFSAATYRKLWFPNCFHRDFLEVMFTNRKERAGMLEALVISKPSALLSGRILLLWGENDKILNLELAKNIKEQLGESVTLRSIEKARHLVHLQRPFVYNRCLKEFLALIHAQINHK</sequence>